<dbReference type="RefSeq" id="WP_118025368.1">
    <property type="nucleotide sequence ID" value="NZ_QSFO01000007.1"/>
</dbReference>
<dbReference type="AlphaFoldDB" id="A0A413S044"/>
<gene>
    <name evidence="2" type="ORF">DW929_07500</name>
</gene>
<comment type="caution">
    <text evidence="2">The sequence shown here is derived from an EMBL/GenBank/DDBJ whole genome shotgun (WGS) entry which is preliminary data.</text>
</comment>
<reference evidence="2 3" key="1">
    <citation type="submission" date="2018-08" db="EMBL/GenBank/DDBJ databases">
        <title>A genome reference for cultivated species of the human gut microbiota.</title>
        <authorList>
            <person name="Zou Y."/>
            <person name="Xue W."/>
            <person name="Luo G."/>
        </authorList>
    </citation>
    <scope>NUCLEOTIDE SEQUENCE [LARGE SCALE GENOMIC DNA]</scope>
    <source>
        <strain evidence="2 3">AM43-2</strain>
    </source>
</reference>
<dbReference type="PROSITE" id="PS51257">
    <property type="entry name" value="PROKAR_LIPOPROTEIN"/>
    <property type="match status" value="1"/>
</dbReference>
<dbReference type="Pfam" id="PF13529">
    <property type="entry name" value="Peptidase_C39_2"/>
    <property type="match status" value="1"/>
</dbReference>
<evidence type="ECO:0000313" key="3">
    <source>
        <dbReference type="Proteomes" id="UP000284598"/>
    </source>
</evidence>
<accession>A0A413S044</accession>
<protein>
    <recommendedName>
        <fullName evidence="1">Peptidase C39-like domain-containing protein</fullName>
    </recommendedName>
</protein>
<dbReference type="EMBL" id="QSFO01000007">
    <property type="protein sequence ID" value="RHA54517.1"/>
    <property type="molecule type" value="Genomic_DNA"/>
</dbReference>
<dbReference type="Gene3D" id="3.90.70.10">
    <property type="entry name" value="Cysteine proteinases"/>
    <property type="match status" value="1"/>
</dbReference>
<name>A0A413S044_9FIRM</name>
<sequence length="234" mass="26655">MGYKNYKQKDAKWKGNYYSGGTISAQGCGPTSIADAVYDLDPTISPAKTAKWMEDNGCSCHGSGTYYSGMVKALKHYGYSDSVQLNYTSLYGKKNAAVVTDFLKKIRTGKYIGIACMGKSIWTTSGHYVFIREVTKDHIYIYDPYNDSKECEKTTRAKWEQYVKYLFLIKKPIKYIKTTKKCHKRKAPKALARTKSLGKFKKGQRLAVDKVQGKFYHIMGYDCWVYNVNTKASK</sequence>
<dbReference type="Proteomes" id="UP000284598">
    <property type="component" value="Unassembled WGS sequence"/>
</dbReference>
<proteinExistence type="predicted"/>
<evidence type="ECO:0000259" key="1">
    <source>
        <dbReference type="Pfam" id="PF13529"/>
    </source>
</evidence>
<dbReference type="InterPro" id="IPR039564">
    <property type="entry name" value="Peptidase_C39-like"/>
</dbReference>
<evidence type="ECO:0000313" key="2">
    <source>
        <dbReference type="EMBL" id="RHA54517.1"/>
    </source>
</evidence>
<organism evidence="2 3">
    <name type="scientific">Eubacterium ventriosum</name>
    <dbReference type="NCBI Taxonomy" id="39496"/>
    <lineage>
        <taxon>Bacteria</taxon>
        <taxon>Bacillati</taxon>
        <taxon>Bacillota</taxon>
        <taxon>Clostridia</taxon>
        <taxon>Eubacteriales</taxon>
        <taxon>Eubacteriaceae</taxon>
        <taxon>Eubacterium</taxon>
    </lineage>
</organism>
<feature type="domain" description="Peptidase C39-like" evidence="1">
    <location>
        <begin position="4"/>
        <end position="145"/>
    </location>
</feature>